<dbReference type="PATRIC" id="fig|1217695.3.peg.441"/>
<accession>N9RAY1</accession>
<dbReference type="EMBL" id="APRZ01000006">
    <property type="protein sequence ID" value="ENX36292.1"/>
    <property type="molecule type" value="Genomic_DNA"/>
</dbReference>
<gene>
    <name evidence="2" type="ORF">F889_00454</name>
</gene>
<proteinExistence type="predicted"/>
<keyword evidence="1" id="KW-0472">Membrane</keyword>
<keyword evidence="1" id="KW-0812">Transmembrane</keyword>
<protein>
    <submittedName>
        <fullName evidence="2">Uncharacterized protein</fullName>
    </submittedName>
</protein>
<feature type="transmembrane region" description="Helical" evidence="1">
    <location>
        <begin position="21"/>
        <end position="43"/>
    </location>
</feature>
<evidence type="ECO:0000313" key="3">
    <source>
        <dbReference type="Proteomes" id="UP000013009"/>
    </source>
</evidence>
<feature type="transmembrane region" description="Helical" evidence="1">
    <location>
        <begin position="55"/>
        <end position="86"/>
    </location>
</feature>
<reference evidence="2 3" key="1">
    <citation type="submission" date="2013-02" db="EMBL/GenBank/DDBJ databases">
        <title>The Genome Sequence of Acinetobacter sp. NIPH 1859.</title>
        <authorList>
            <consortium name="The Broad Institute Genome Sequencing Platform"/>
            <consortium name="The Broad Institute Genome Sequencing Center for Infectious Disease"/>
            <person name="Cerqueira G."/>
            <person name="Feldgarden M."/>
            <person name="Courvalin P."/>
            <person name="Perichon B."/>
            <person name="Grillot-Courvalin C."/>
            <person name="Clermont D."/>
            <person name="Rocha E."/>
            <person name="Yoon E.-J."/>
            <person name="Nemec A."/>
            <person name="Walker B."/>
            <person name="Young S.K."/>
            <person name="Zeng Q."/>
            <person name="Gargeya S."/>
            <person name="Fitzgerald M."/>
            <person name="Haas B."/>
            <person name="Abouelleil A."/>
            <person name="Alvarado L."/>
            <person name="Arachchi H.M."/>
            <person name="Berlin A.M."/>
            <person name="Chapman S.B."/>
            <person name="Dewar J."/>
            <person name="Goldberg J."/>
            <person name="Griggs A."/>
            <person name="Gujja S."/>
            <person name="Hansen M."/>
            <person name="Howarth C."/>
            <person name="Imamovic A."/>
            <person name="Larimer J."/>
            <person name="McCowan C."/>
            <person name="Murphy C."/>
            <person name="Neiman D."/>
            <person name="Pearson M."/>
            <person name="Priest M."/>
            <person name="Roberts A."/>
            <person name="Saif S."/>
            <person name="Shea T."/>
            <person name="Sisk P."/>
            <person name="Sykes S."/>
            <person name="Wortman J."/>
            <person name="Nusbaum C."/>
            <person name="Birren B."/>
        </authorList>
    </citation>
    <scope>NUCLEOTIDE SEQUENCE [LARGE SCALE GENOMIC DNA]</scope>
    <source>
        <strain evidence="2 3">NIPH 1859</strain>
    </source>
</reference>
<name>N9RAY1_9GAMM</name>
<feature type="transmembrane region" description="Helical" evidence="1">
    <location>
        <begin position="98"/>
        <end position="118"/>
    </location>
</feature>
<evidence type="ECO:0000313" key="2">
    <source>
        <dbReference type="EMBL" id="ENX36292.1"/>
    </source>
</evidence>
<dbReference type="Proteomes" id="UP000013009">
    <property type="component" value="Unassembled WGS sequence"/>
</dbReference>
<comment type="caution">
    <text evidence="2">The sequence shown here is derived from an EMBL/GenBank/DDBJ whole genome shotgun (WGS) entry which is preliminary data.</text>
</comment>
<dbReference type="AlphaFoldDB" id="N9RAY1"/>
<organism evidence="2 3">
    <name type="scientific">Acinetobacter colistiniresistens</name>
    <dbReference type="NCBI Taxonomy" id="280145"/>
    <lineage>
        <taxon>Bacteria</taxon>
        <taxon>Pseudomonadati</taxon>
        <taxon>Pseudomonadota</taxon>
        <taxon>Gammaproteobacteria</taxon>
        <taxon>Moraxellales</taxon>
        <taxon>Moraxellaceae</taxon>
        <taxon>Acinetobacter</taxon>
    </lineage>
</organism>
<keyword evidence="1" id="KW-1133">Transmembrane helix</keyword>
<evidence type="ECO:0000256" key="1">
    <source>
        <dbReference type="SAM" id="Phobius"/>
    </source>
</evidence>
<keyword evidence="3" id="KW-1185">Reference proteome</keyword>
<sequence>MLPCSQKTFIKIKIIMQKNPAPALVLWIISAQIFMGIVAYEWLPASYRGSWVFLLLLLIAGAFLNVGMALLLGLITFIGVAVYFFLDLANQTYVERQLLLLFVLPITPIFLSAIRHNIQNALKSFRAIQSYDRNYQHDILPLTALTHFQVELRKLLQLTQKDHYKIIHTQISNTVLIREMLGEDIWKETQNKIMTILSNERDSVIYHFINEELSEIKSIVIHDPTLDENQSYPLFIQDLQALTVVKLQIEQHIEYLAPASSEVR</sequence>
<dbReference type="HOGENOM" id="CLU_098532_0_0_6"/>